<evidence type="ECO:0000259" key="2">
    <source>
        <dbReference type="PROSITE" id="PS51782"/>
    </source>
</evidence>
<feature type="compositionally biased region" description="Low complexity" evidence="1">
    <location>
        <begin position="55"/>
        <end position="65"/>
    </location>
</feature>
<feature type="region of interest" description="Disordered" evidence="1">
    <location>
        <begin position="212"/>
        <end position="241"/>
    </location>
</feature>
<dbReference type="InterPro" id="IPR036779">
    <property type="entry name" value="LysM_dom_sf"/>
</dbReference>
<dbReference type="SMART" id="SM00257">
    <property type="entry name" value="LysM"/>
    <property type="match status" value="1"/>
</dbReference>
<feature type="compositionally biased region" description="Gly residues" evidence="1">
    <location>
        <begin position="79"/>
        <end position="95"/>
    </location>
</feature>
<comment type="caution">
    <text evidence="3">The sequence shown here is derived from an EMBL/GenBank/DDBJ whole genome shotgun (WGS) entry which is preliminary data.</text>
</comment>
<dbReference type="InterPro" id="IPR018392">
    <property type="entry name" value="LysM"/>
</dbReference>
<feature type="domain" description="LysM" evidence="2">
    <location>
        <begin position="116"/>
        <end position="160"/>
    </location>
</feature>
<dbReference type="Pfam" id="PF13930">
    <property type="entry name" value="Endonuclea_NS_2"/>
    <property type="match status" value="1"/>
</dbReference>
<accession>A0ABQ1G1E2</accession>
<dbReference type="PROSITE" id="PS51782">
    <property type="entry name" value="LYSM"/>
    <property type="match status" value="1"/>
</dbReference>
<name>A0ABQ1G1E2_9SPHN</name>
<sequence>MPGGLQRRSRDTAFSIYLRTGQRVAVGPIELKFNPYHDPRNGRFTFAPGGSVGNAAPRRAARPTPGKTPPKPVKWGGDSFAGGGGGSGGGAGATGDGYWLNPKEVADFKRKHPTMKPVVVEPGDTMHSVARANHLTAAELASANRMSVDAKLKPGDVLAIPSPKSRAPKAAPAPDLTAPVTGVVATRDPYRHQVRNGYDYAIDDGDRMRRAKGVLSNETARRSRRNQAAAGGTDRLPSDDGGHYIAARFNGPRDAFNHFAQDSNFNRGAYRQLEERWARAQRAGHRVYVDIVPEYRGASKRPYAIEVTWYDNGERRFRAFSNSKKGQ</sequence>
<evidence type="ECO:0000313" key="3">
    <source>
        <dbReference type="EMBL" id="GGA34842.1"/>
    </source>
</evidence>
<feature type="region of interest" description="Disordered" evidence="1">
    <location>
        <begin position="46"/>
        <end position="96"/>
    </location>
</feature>
<dbReference type="Pfam" id="PF01476">
    <property type="entry name" value="LysM"/>
    <property type="match status" value="1"/>
</dbReference>
<dbReference type="Gene3D" id="3.40.570.10">
    <property type="entry name" value="Extracellular Endonuclease, subunit A"/>
    <property type="match status" value="1"/>
</dbReference>
<evidence type="ECO:0000256" key="1">
    <source>
        <dbReference type="SAM" id="MobiDB-lite"/>
    </source>
</evidence>
<keyword evidence="4" id="KW-1185">Reference proteome</keyword>
<proteinExistence type="predicted"/>
<evidence type="ECO:0000313" key="4">
    <source>
        <dbReference type="Proteomes" id="UP000618591"/>
    </source>
</evidence>
<dbReference type="EMBL" id="BMDW01000001">
    <property type="protein sequence ID" value="GGA34842.1"/>
    <property type="molecule type" value="Genomic_DNA"/>
</dbReference>
<protein>
    <recommendedName>
        <fullName evidence="2">LysM domain-containing protein</fullName>
    </recommendedName>
</protein>
<dbReference type="InterPro" id="IPR044929">
    <property type="entry name" value="DNA/RNA_non-sp_Endonuclease_sf"/>
</dbReference>
<dbReference type="InterPro" id="IPR044927">
    <property type="entry name" value="Endonuclea_NS_2"/>
</dbReference>
<dbReference type="Gene3D" id="3.10.350.10">
    <property type="entry name" value="LysM domain"/>
    <property type="match status" value="1"/>
</dbReference>
<gene>
    <name evidence="3" type="ORF">GCM10011395_01460</name>
</gene>
<reference evidence="4" key="1">
    <citation type="journal article" date="2019" name="Int. J. Syst. Evol. Microbiol.">
        <title>The Global Catalogue of Microorganisms (GCM) 10K type strain sequencing project: providing services to taxonomists for standard genome sequencing and annotation.</title>
        <authorList>
            <consortium name="The Broad Institute Genomics Platform"/>
            <consortium name="The Broad Institute Genome Sequencing Center for Infectious Disease"/>
            <person name="Wu L."/>
            <person name="Ma J."/>
        </authorList>
    </citation>
    <scope>NUCLEOTIDE SEQUENCE [LARGE SCALE GENOMIC DNA]</scope>
    <source>
        <strain evidence="4">CGMCC 1.10106</strain>
    </source>
</reference>
<dbReference type="SUPFAM" id="SSF54106">
    <property type="entry name" value="LysM domain"/>
    <property type="match status" value="1"/>
</dbReference>
<organism evidence="3 4">
    <name type="scientific">Sphingomonas psychrolutea</name>
    <dbReference type="NCBI Taxonomy" id="1259676"/>
    <lineage>
        <taxon>Bacteria</taxon>
        <taxon>Pseudomonadati</taxon>
        <taxon>Pseudomonadota</taxon>
        <taxon>Alphaproteobacteria</taxon>
        <taxon>Sphingomonadales</taxon>
        <taxon>Sphingomonadaceae</taxon>
        <taxon>Sphingomonas</taxon>
    </lineage>
</organism>
<dbReference type="Proteomes" id="UP000618591">
    <property type="component" value="Unassembled WGS sequence"/>
</dbReference>